<evidence type="ECO:0000256" key="6">
    <source>
        <dbReference type="ARBA" id="ARBA00022777"/>
    </source>
</evidence>
<dbReference type="InterPro" id="IPR031322">
    <property type="entry name" value="Shikimate/glucono_kinase"/>
</dbReference>
<evidence type="ECO:0000256" key="2">
    <source>
        <dbReference type="ARBA" id="ARBA00008420"/>
    </source>
</evidence>
<dbReference type="AlphaFoldDB" id="A0A914V624"/>
<evidence type="ECO:0000313" key="10">
    <source>
        <dbReference type="Proteomes" id="UP000887566"/>
    </source>
</evidence>
<keyword evidence="7 9" id="KW-0067">ATP-binding</keyword>
<dbReference type="GO" id="GO:0005524">
    <property type="term" value="F:ATP binding"/>
    <property type="evidence" value="ECO:0007669"/>
    <property type="project" value="UniProtKB-KW"/>
</dbReference>
<dbReference type="CDD" id="cd02021">
    <property type="entry name" value="GntK"/>
    <property type="match status" value="1"/>
</dbReference>
<comment type="catalytic activity">
    <reaction evidence="8 9">
        <text>D-gluconate + ATP = 6-phospho-D-gluconate + ADP + H(+)</text>
        <dbReference type="Rhea" id="RHEA:19433"/>
        <dbReference type="ChEBI" id="CHEBI:15378"/>
        <dbReference type="ChEBI" id="CHEBI:18391"/>
        <dbReference type="ChEBI" id="CHEBI:30616"/>
        <dbReference type="ChEBI" id="CHEBI:58759"/>
        <dbReference type="ChEBI" id="CHEBI:456216"/>
        <dbReference type="EC" id="2.7.1.12"/>
    </reaction>
</comment>
<keyword evidence="6 9" id="KW-0418">Kinase</keyword>
<proteinExistence type="inferred from homology"/>
<evidence type="ECO:0000256" key="7">
    <source>
        <dbReference type="ARBA" id="ARBA00022840"/>
    </source>
</evidence>
<dbReference type="SUPFAM" id="SSF52540">
    <property type="entry name" value="P-loop containing nucleoside triphosphate hydrolases"/>
    <property type="match status" value="1"/>
</dbReference>
<evidence type="ECO:0000256" key="3">
    <source>
        <dbReference type="ARBA" id="ARBA00012054"/>
    </source>
</evidence>
<keyword evidence="5 9" id="KW-0547">Nucleotide-binding</keyword>
<comment type="similarity">
    <text evidence="2 9">Belongs to the gluconokinase GntK/GntV family.</text>
</comment>
<dbReference type="GO" id="GO:0005737">
    <property type="term" value="C:cytoplasm"/>
    <property type="evidence" value="ECO:0007669"/>
    <property type="project" value="TreeGrafter"/>
</dbReference>
<dbReference type="PANTHER" id="PTHR43442:SF3">
    <property type="entry name" value="GLUCONOKINASE-RELATED"/>
    <property type="match status" value="1"/>
</dbReference>
<accession>A0A914V624</accession>
<dbReference type="NCBIfam" id="TIGR01313">
    <property type="entry name" value="therm_gnt_kin"/>
    <property type="match status" value="1"/>
</dbReference>
<reference evidence="11" key="1">
    <citation type="submission" date="2022-11" db="UniProtKB">
        <authorList>
            <consortium name="WormBaseParasite"/>
        </authorList>
    </citation>
    <scope>IDENTIFICATION</scope>
</reference>
<evidence type="ECO:0000256" key="9">
    <source>
        <dbReference type="RuleBase" id="RU363066"/>
    </source>
</evidence>
<evidence type="ECO:0000313" key="11">
    <source>
        <dbReference type="WBParaSite" id="PSAMB.scaffold1577size29828.g13972.t1"/>
    </source>
</evidence>
<evidence type="ECO:0000256" key="5">
    <source>
        <dbReference type="ARBA" id="ARBA00022741"/>
    </source>
</evidence>
<sequence length="167" mass="18376">MIIFVMGICGSGKSTIGKTLAAELNWTFFDGDDYHSTDSRTKMASGIPLTDTDRFPWLEHLSQLARDTQLSGGSAVIACSALKAAYRDILLQDLAEEDYYFVFLDISREQAIERVGQRQAHFMKATMVDSQLACLERPNPASLPRLIALDATLAPCDLIAMIVSVVN</sequence>
<dbReference type="Proteomes" id="UP000887566">
    <property type="component" value="Unplaced"/>
</dbReference>
<dbReference type="EC" id="2.7.1.12" evidence="3 9"/>
<name>A0A914V624_9BILA</name>
<keyword evidence="4 9" id="KW-0808">Transferase</keyword>
<dbReference type="Pfam" id="PF01202">
    <property type="entry name" value="SKI"/>
    <property type="match status" value="1"/>
</dbReference>
<keyword evidence="10" id="KW-1185">Reference proteome</keyword>
<evidence type="ECO:0000256" key="4">
    <source>
        <dbReference type="ARBA" id="ARBA00022679"/>
    </source>
</evidence>
<evidence type="ECO:0000256" key="8">
    <source>
        <dbReference type="ARBA" id="ARBA00048090"/>
    </source>
</evidence>
<dbReference type="InterPro" id="IPR027417">
    <property type="entry name" value="P-loop_NTPase"/>
</dbReference>
<dbReference type="PANTHER" id="PTHR43442">
    <property type="entry name" value="GLUCONOKINASE-RELATED"/>
    <property type="match status" value="1"/>
</dbReference>
<dbReference type="InterPro" id="IPR006001">
    <property type="entry name" value="Therm_gnt_kin"/>
</dbReference>
<dbReference type="GO" id="GO:0046316">
    <property type="term" value="F:gluconokinase activity"/>
    <property type="evidence" value="ECO:0007669"/>
    <property type="project" value="UniProtKB-EC"/>
</dbReference>
<organism evidence="10 11">
    <name type="scientific">Plectus sambesii</name>
    <dbReference type="NCBI Taxonomy" id="2011161"/>
    <lineage>
        <taxon>Eukaryota</taxon>
        <taxon>Metazoa</taxon>
        <taxon>Ecdysozoa</taxon>
        <taxon>Nematoda</taxon>
        <taxon>Chromadorea</taxon>
        <taxon>Plectida</taxon>
        <taxon>Plectina</taxon>
        <taxon>Plectoidea</taxon>
        <taxon>Plectidae</taxon>
        <taxon>Plectus</taxon>
    </lineage>
</organism>
<comment type="pathway">
    <text evidence="1 9">Carbohydrate acid metabolism; D-gluconate degradation.</text>
</comment>
<dbReference type="Gene3D" id="3.40.50.300">
    <property type="entry name" value="P-loop containing nucleotide triphosphate hydrolases"/>
    <property type="match status" value="1"/>
</dbReference>
<dbReference type="GO" id="GO:0005975">
    <property type="term" value="P:carbohydrate metabolic process"/>
    <property type="evidence" value="ECO:0007669"/>
    <property type="project" value="InterPro"/>
</dbReference>
<evidence type="ECO:0000256" key="1">
    <source>
        <dbReference type="ARBA" id="ARBA00004875"/>
    </source>
</evidence>
<dbReference type="WBParaSite" id="PSAMB.scaffold1577size29828.g13972.t1">
    <property type="protein sequence ID" value="PSAMB.scaffold1577size29828.g13972.t1"/>
    <property type="gene ID" value="PSAMB.scaffold1577size29828.g13972"/>
</dbReference>
<protein>
    <recommendedName>
        <fullName evidence="3 9">Gluconokinase</fullName>
        <ecNumber evidence="3 9">2.7.1.12</ecNumber>
    </recommendedName>
</protein>